<organism evidence="6 7">
    <name type="scientific">Ascosphaera apis ARSEF 7405</name>
    <dbReference type="NCBI Taxonomy" id="392613"/>
    <lineage>
        <taxon>Eukaryota</taxon>
        <taxon>Fungi</taxon>
        <taxon>Dikarya</taxon>
        <taxon>Ascomycota</taxon>
        <taxon>Pezizomycotina</taxon>
        <taxon>Eurotiomycetes</taxon>
        <taxon>Eurotiomycetidae</taxon>
        <taxon>Onygenales</taxon>
        <taxon>Ascosphaeraceae</taxon>
        <taxon>Ascosphaera</taxon>
    </lineage>
</organism>
<dbReference type="InterPro" id="IPR042470">
    <property type="entry name" value="RMI1_N_C_sf"/>
</dbReference>
<dbReference type="AlphaFoldDB" id="A0A162IDL0"/>
<evidence type="ECO:0000259" key="4">
    <source>
        <dbReference type="Pfam" id="PF08585"/>
    </source>
</evidence>
<dbReference type="InterPro" id="IPR049363">
    <property type="entry name" value="RMI1_N"/>
</dbReference>
<feature type="compositionally biased region" description="Low complexity" evidence="3">
    <location>
        <begin position="144"/>
        <end position="161"/>
    </location>
</feature>
<feature type="domain" description="RecQ mediated genome instability protein 1 OB-fold" evidence="4">
    <location>
        <begin position="77"/>
        <end position="254"/>
    </location>
</feature>
<dbReference type="VEuPathDB" id="FungiDB:AAP_05595"/>
<dbReference type="Gene3D" id="2.40.50.770">
    <property type="entry name" value="RecQ-mediated genome instability protein Rmi1, C-terminal domain"/>
    <property type="match status" value="1"/>
</dbReference>
<evidence type="ECO:0000256" key="3">
    <source>
        <dbReference type="SAM" id="MobiDB-lite"/>
    </source>
</evidence>
<dbReference type="GO" id="GO:0031422">
    <property type="term" value="C:RecQ family helicase-topoisomerase III complex"/>
    <property type="evidence" value="ECO:0007669"/>
    <property type="project" value="TreeGrafter"/>
</dbReference>
<comment type="caution">
    <text evidence="6">The sequence shown here is derived from an EMBL/GenBank/DDBJ whole genome shotgun (WGS) entry which is preliminary data.</text>
</comment>
<evidence type="ECO:0000256" key="2">
    <source>
        <dbReference type="ARBA" id="ARBA00018987"/>
    </source>
</evidence>
<keyword evidence="7" id="KW-1185">Reference proteome</keyword>
<dbReference type="EMBL" id="AZGZ01000033">
    <property type="protein sequence ID" value="KZZ87512.1"/>
    <property type="molecule type" value="Genomic_DNA"/>
</dbReference>
<feature type="compositionally biased region" description="Polar residues" evidence="3">
    <location>
        <begin position="162"/>
        <end position="176"/>
    </location>
</feature>
<evidence type="ECO:0000256" key="1">
    <source>
        <dbReference type="ARBA" id="ARBA00006395"/>
    </source>
</evidence>
<protein>
    <recommendedName>
        <fullName evidence="2">RecQ-mediated genome instability protein 1</fullName>
    </recommendedName>
</protein>
<reference evidence="6 7" key="1">
    <citation type="journal article" date="2016" name="Genome Biol. Evol.">
        <title>Divergent and convergent evolution of fungal pathogenicity.</title>
        <authorList>
            <person name="Shang Y."/>
            <person name="Xiao G."/>
            <person name="Zheng P."/>
            <person name="Cen K."/>
            <person name="Zhan S."/>
            <person name="Wang C."/>
        </authorList>
    </citation>
    <scope>NUCLEOTIDE SEQUENCE [LARGE SCALE GENOMIC DNA]</scope>
    <source>
        <strain evidence="6 7">ARSEF 7405</strain>
    </source>
</reference>
<dbReference type="Pfam" id="PF21000">
    <property type="entry name" value="RMI1_N_N"/>
    <property type="match status" value="1"/>
</dbReference>
<dbReference type="SMART" id="SM01161">
    <property type="entry name" value="DUF1767"/>
    <property type="match status" value="1"/>
</dbReference>
<name>A0A162IDL0_9EURO</name>
<feature type="domain" description="RMI1 N-terminal" evidence="5">
    <location>
        <begin position="14"/>
        <end position="64"/>
    </location>
</feature>
<comment type="similarity">
    <text evidence="1">Belongs to the RMI1 family.</text>
</comment>
<proteinExistence type="inferred from homology"/>
<dbReference type="PANTHER" id="PTHR14790:SF15">
    <property type="entry name" value="RECQ-MEDIATED GENOME INSTABILITY PROTEIN 1"/>
    <property type="match status" value="1"/>
</dbReference>
<dbReference type="GO" id="GO:0000724">
    <property type="term" value="P:double-strand break repair via homologous recombination"/>
    <property type="evidence" value="ECO:0007669"/>
    <property type="project" value="TreeGrafter"/>
</dbReference>
<evidence type="ECO:0000313" key="6">
    <source>
        <dbReference type="EMBL" id="KZZ87512.1"/>
    </source>
</evidence>
<dbReference type="InterPro" id="IPR013894">
    <property type="entry name" value="RMI1_OB"/>
</dbReference>
<dbReference type="OrthoDB" id="341511at2759"/>
<dbReference type="PANTHER" id="PTHR14790">
    <property type="entry name" value="RECQ-MEDIATED GENOME INSTABILITY PROTEIN 1 RMI1"/>
    <property type="match status" value="1"/>
</dbReference>
<accession>A0A162IDL0</accession>
<evidence type="ECO:0000259" key="5">
    <source>
        <dbReference type="Pfam" id="PF21000"/>
    </source>
</evidence>
<dbReference type="Pfam" id="PF08585">
    <property type="entry name" value="RMI1_N_C"/>
    <property type="match status" value="1"/>
</dbReference>
<feature type="region of interest" description="Disordered" evidence="3">
    <location>
        <begin position="141"/>
        <end position="179"/>
    </location>
</feature>
<dbReference type="Proteomes" id="UP000242877">
    <property type="component" value="Unassembled WGS sequence"/>
</dbReference>
<dbReference type="GO" id="GO:0000712">
    <property type="term" value="P:resolution of meiotic recombination intermediates"/>
    <property type="evidence" value="ECO:0007669"/>
    <property type="project" value="TreeGrafter"/>
</dbReference>
<evidence type="ECO:0000313" key="7">
    <source>
        <dbReference type="Proteomes" id="UP000242877"/>
    </source>
</evidence>
<gene>
    <name evidence="6" type="ORF">AAP_05595</name>
</gene>
<dbReference type="GO" id="GO:0016604">
    <property type="term" value="C:nuclear body"/>
    <property type="evidence" value="ECO:0007669"/>
    <property type="project" value="TreeGrafter"/>
</dbReference>
<sequence length="268" mass="29264">MVTPNIREDIISHLLTTKSIPINTTWLDQFLESSTISSRSSSAPLAVLSQTVLYNLLLSDIRASIKVPASKETEWLLPRDIDNVAVKRKILRGPIIVQVLDIEDIGRSAWSQIEKIEMVERGEMTRGREVIRTVNRDESGEVVSDAAASNSSSGRGNANNSTRARGNTANSNNNHSDAVGPHRLVLQDAAGTLLPAMELLPIPDLTIDAPTMKIGMKLALKDVTVARGLALLEPGNTTVLGGRIEELDKAWRVHRKERLLQKIQGDGS</sequence>